<keyword evidence="3" id="KW-0648">Protein biosynthesis</keyword>
<evidence type="ECO:0000313" key="5">
    <source>
        <dbReference type="EMBL" id="SUZ92430.1"/>
    </source>
</evidence>
<dbReference type="Gene3D" id="3.30.160.20">
    <property type="match status" value="1"/>
</dbReference>
<dbReference type="FunFam" id="3.30.70.1660:FF:000002">
    <property type="entry name" value="Peptide chain release factor 1"/>
    <property type="match status" value="1"/>
</dbReference>
<dbReference type="NCBIfam" id="TIGR00019">
    <property type="entry name" value="prfA"/>
    <property type="match status" value="1"/>
</dbReference>
<keyword evidence="2" id="KW-0488">Methylation</keyword>
<protein>
    <recommendedName>
        <fullName evidence="4">Prokaryotic-type class I peptide chain release factors domain-containing protein</fullName>
    </recommendedName>
</protein>
<dbReference type="PANTHER" id="PTHR43804">
    <property type="entry name" value="LD18447P"/>
    <property type="match status" value="1"/>
</dbReference>
<dbReference type="Pfam" id="PF00472">
    <property type="entry name" value="RF-1"/>
    <property type="match status" value="1"/>
</dbReference>
<comment type="similarity">
    <text evidence="1">Belongs to the prokaryotic/mitochondrial release factor family.</text>
</comment>
<dbReference type="SUPFAM" id="SSF75620">
    <property type="entry name" value="Release factor"/>
    <property type="match status" value="1"/>
</dbReference>
<accession>A0A381RKR1</accession>
<reference evidence="5" key="1">
    <citation type="submission" date="2018-05" db="EMBL/GenBank/DDBJ databases">
        <authorList>
            <person name="Lanie J.A."/>
            <person name="Ng W.-L."/>
            <person name="Kazmierczak K.M."/>
            <person name="Andrzejewski T.M."/>
            <person name="Davidsen T.M."/>
            <person name="Wayne K.J."/>
            <person name="Tettelin H."/>
            <person name="Glass J.I."/>
            <person name="Rusch D."/>
            <person name="Podicherti R."/>
            <person name="Tsui H.-C.T."/>
            <person name="Winkler M.E."/>
        </authorList>
    </citation>
    <scope>NUCLEOTIDE SEQUENCE</scope>
</reference>
<dbReference type="InterPro" id="IPR050057">
    <property type="entry name" value="Prokaryotic/Mito_RF"/>
</dbReference>
<gene>
    <name evidence="5" type="ORF">METZ01_LOCUS45284</name>
</gene>
<dbReference type="Pfam" id="PF03462">
    <property type="entry name" value="PCRF"/>
    <property type="match status" value="1"/>
</dbReference>
<dbReference type="SMART" id="SM00937">
    <property type="entry name" value="PCRF"/>
    <property type="match status" value="1"/>
</dbReference>
<sequence length="256" mass="28672">MLPHDPNDEKNTIVEVRAGTGGEEAALFAANLYRMYSKYAERSGWKYELMNMNVTGIGGFKEVIFSIEGEGAYGKLKYESGVHRVQRVPKTETSGRIHTSAATVAIMPEAEEADIELKEADLKIDTYRASGAGGQHVNKTESAIRITHIPTDLVVTCQDESSQHKNRASAMKVLRSRLLSMEQERIAKERAIERKSLVSTGDRSAKIRTYNYPQGRITDHRINYTCHQLDFVLDGGLGEIIEQLQLADQQEKLKTE</sequence>
<feature type="domain" description="Prokaryotic-type class I peptide chain release factors" evidence="4">
    <location>
        <begin position="128"/>
        <end position="144"/>
    </location>
</feature>
<dbReference type="PROSITE" id="PS00745">
    <property type="entry name" value="RF_PROK_I"/>
    <property type="match status" value="1"/>
</dbReference>
<dbReference type="InterPro" id="IPR000352">
    <property type="entry name" value="Pep_chain_release_fac_I"/>
</dbReference>
<evidence type="ECO:0000256" key="2">
    <source>
        <dbReference type="ARBA" id="ARBA00022481"/>
    </source>
</evidence>
<dbReference type="EMBL" id="UINC01002058">
    <property type="protein sequence ID" value="SUZ92430.1"/>
    <property type="molecule type" value="Genomic_DNA"/>
</dbReference>
<dbReference type="InterPro" id="IPR004373">
    <property type="entry name" value="RF-1"/>
</dbReference>
<dbReference type="InterPro" id="IPR045853">
    <property type="entry name" value="Pep_chain_release_fac_I_sf"/>
</dbReference>
<dbReference type="Gene3D" id="3.30.70.1660">
    <property type="match status" value="1"/>
</dbReference>
<proteinExistence type="inferred from homology"/>
<dbReference type="GO" id="GO:0016149">
    <property type="term" value="F:translation release factor activity, codon specific"/>
    <property type="evidence" value="ECO:0007669"/>
    <property type="project" value="InterPro"/>
</dbReference>
<dbReference type="FunFam" id="3.30.160.20:FF:000004">
    <property type="entry name" value="Peptide chain release factor 1"/>
    <property type="match status" value="1"/>
</dbReference>
<dbReference type="GO" id="GO:0005737">
    <property type="term" value="C:cytoplasm"/>
    <property type="evidence" value="ECO:0007669"/>
    <property type="project" value="UniProtKB-ARBA"/>
</dbReference>
<evidence type="ECO:0000256" key="3">
    <source>
        <dbReference type="ARBA" id="ARBA00022917"/>
    </source>
</evidence>
<evidence type="ECO:0000259" key="4">
    <source>
        <dbReference type="PROSITE" id="PS00745"/>
    </source>
</evidence>
<name>A0A381RKR1_9ZZZZ</name>
<organism evidence="5">
    <name type="scientific">marine metagenome</name>
    <dbReference type="NCBI Taxonomy" id="408172"/>
    <lineage>
        <taxon>unclassified sequences</taxon>
        <taxon>metagenomes</taxon>
        <taxon>ecological metagenomes</taxon>
    </lineage>
</organism>
<dbReference type="AlphaFoldDB" id="A0A381RKR1"/>
<dbReference type="PANTHER" id="PTHR43804:SF7">
    <property type="entry name" value="LD18447P"/>
    <property type="match status" value="1"/>
</dbReference>
<evidence type="ECO:0000256" key="1">
    <source>
        <dbReference type="ARBA" id="ARBA00010835"/>
    </source>
</evidence>
<dbReference type="NCBIfam" id="NF001859">
    <property type="entry name" value="PRK00591.1"/>
    <property type="match status" value="1"/>
</dbReference>
<dbReference type="InterPro" id="IPR005139">
    <property type="entry name" value="PCRF"/>
</dbReference>